<dbReference type="SUPFAM" id="SSF52540">
    <property type="entry name" value="P-loop containing nucleoside triphosphate hydrolases"/>
    <property type="match status" value="1"/>
</dbReference>
<dbReference type="AlphaFoldDB" id="A0A8F1SBL0"/>
<gene>
    <name evidence="4" type="ORF">KOY48_00570</name>
</gene>
<accession>A0A8F1SBL0</accession>
<dbReference type="InterPro" id="IPR027417">
    <property type="entry name" value="P-loop_NTPase"/>
</dbReference>
<organism evidence="4 5">
    <name type="scientific">Candidatus Minimicrobia naudis</name>
    <dbReference type="NCBI Taxonomy" id="2841263"/>
    <lineage>
        <taxon>Bacteria</taxon>
        <taxon>Candidatus Saccharimonadota</taxon>
        <taxon>Candidatus Saccharimonadota incertae sedis</taxon>
        <taxon>Candidatus Minimicrobia</taxon>
    </lineage>
</organism>
<dbReference type="Proteomes" id="UP000679129">
    <property type="component" value="Chromosome"/>
</dbReference>
<evidence type="ECO:0000256" key="2">
    <source>
        <dbReference type="ARBA" id="ARBA00022840"/>
    </source>
</evidence>
<dbReference type="KEGG" id="mnd:KOY48_00570"/>
<feature type="domain" description="FtsK" evidence="3">
    <location>
        <begin position="1"/>
        <end position="35"/>
    </location>
</feature>
<dbReference type="InterPro" id="IPR050206">
    <property type="entry name" value="FtsK/SpoIIIE/SftA"/>
</dbReference>
<keyword evidence="1" id="KW-0547">Nucleotide-binding</keyword>
<keyword evidence="2" id="KW-0067">ATP-binding</keyword>
<name>A0A8F1SBL0_9BACT</name>
<evidence type="ECO:0000259" key="3">
    <source>
        <dbReference type="Pfam" id="PF01580"/>
    </source>
</evidence>
<keyword evidence="5" id="KW-1185">Reference proteome</keyword>
<evidence type="ECO:0000256" key="1">
    <source>
        <dbReference type="ARBA" id="ARBA00022741"/>
    </source>
</evidence>
<dbReference type="Gene3D" id="3.40.50.300">
    <property type="entry name" value="P-loop containing nucleotide triphosphate hydrolases"/>
    <property type="match status" value="1"/>
</dbReference>
<evidence type="ECO:0000313" key="5">
    <source>
        <dbReference type="Proteomes" id="UP000679129"/>
    </source>
</evidence>
<sequence>MMMAKKDVETLIVRLAQKSRAVGIHLVLATQRPSVNVITGLIKANVPARIAFTVASQVDSSNDFRPIWR</sequence>
<protein>
    <recommendedName>
        <fullName evidence="3">FtsK domain-containing protein</fullName>
    </recommendedName>
</protein>
<reference evidence="4" key="1">
    <citation type="submission" date="2021-06" db="EMBL/GenBank/DDBJ databases">
        <title>An adapted protocol for Saccharibacteria cultivation: two new species join this phylum of Candidate Phyla Radiations.</title>
        <authorList>
            <person name="Ibrahim A."/>
            <person name="Maatouk M."/>
            <person name="Zgheib R."/>
            <person name="Haddad G."/>
            <person name="Bou Khalil J."/>
            <person name="Raoult D."/>
            <person name="Bittar F."/>
        </authorList>
    </citation>
    <scope>NUCLEOTIDE SEQUENCE</scope>
    <source>
        <strain evidence="4">IHU1</strain>
    </source>
</reference>
<dbReference type="PANTHER" id="PTHR22683:SF41">
    <property type="entry name" value="DNA TRANSLOCASE FTSK"/>
    <property type="match status" value="1"/>
</dbReference>
<evidence type="ECO:0000313" key="4">
    <source>
        <dbReference type="EMBL" id="QWQ32383.1"/>
    </source>
</evidence>
<proteinExistence type="predicted"/>
<dbReference type="Pfam" id="PF01580">
    <property type="entry name" value="FtsK_SpoIIIE"/>
    <property type="match status" value="1"/>
</dbReference>
<dbReference type="GO" id="GO:0005524">
    <property type="term" value="F:ATP binding"/>
    <property type="evidence" value="ECO:0007669"/>
    <property type="project" value="UniProtKB-KW"/>
</dbReference>
<dbReference type="GO" id="GO:0003677">
    <property type="term" value="F:DNA binding"/>
    <property type="evidence" value="ECO:0007669"/>
    <property type="project" value="InterPro"/>
</dbReference>
<dbReference type="EMBL" id="CP076460">
    <property type="protein sequence ID" value="QWQ32383.1"/>
    <property type="molecule type" value="Genomic_DNA"/>
</dbReference>
<dbReference type="InterPro" id="IPR002543">
    <property type="entry name" value="FtsK_dom"/>
</dbReference>
<dbReference type="PANTHER" id="PTHR22683">
    <property type="entry name" value="SPORULATION PROTEIN RELATED"/>
    <property type="match status" value="1"/>
</dbReference>